<feature type="binding site" evidence="6">
    <location>
        <position position="116"/>
    </location>
    <ligand>
        <name>S-adenosyl-L-methionine</name>
        <dbReference type="ChEBI" id="CHEBI:59789"/>
    </ligand>
</feature>
<evidence type="ECO:0000256" key="6">
    <source>
        <dbReference type="HAMAP-Rule" id="MF_01007"/>
    </source>
</evidence>
<keyword evidence="3 6" id="KW-0489">Methyltransferase</keyword>
<dbReference type="InterPro" id="IPR029063">
    <property type="entry name" value="SAM-dependent_MTases_sf"/>
</dbReference>
<dbReference type="STRING" id="1817722.A2703_03210"/>
<dbReference type="PANTHER" id="PTHR11265">
    <property type="entry name" value="S-ADENOSYL-METHYLTRANSFERASE MRAW"/>
    <property type="match status" value="1"/>
</dbReference>
<comment type="caution">
    <text evidence="6">Lacks conserved residue(s) required for the propagation of feature annotation.</text>
</comment>
<dbReference type="Gene3D" id="3.40.50.150">
    <property type="entry name" value="Vaccinia Virus protein VP39"/>
    <property type="match status" value="1"/>
</dbReference>
<protein>
    <recommendedName>
        <fullName evidence="6">Ribosomal RNA small subunit methyltransferase H</fullName>
        <ecNumber evidence="6">2.1.1.199</ecNumber>
    </recommendedName>
    <alternativeName>
        <fullName evidence="6">16S rRNA m(4)C1402 methyltransferase</fullName>
    </alternativeName>
    <alternativeName>
        <fullName evidence="6">rRNA (cytosine-N(4)-)-methyltransferase RsmH</fullName>
    </alternativeName>
</protein>
<dbReference type="GO" id="GO:0070475">
    <property type="term" value="P:rRNA base methylation"/>
    <property type="evidence" value="ECO:0007669"/>
    <property type="project" value="UniProtKB-UniRule"/>
</dbReference>
<evidence type="ECO:0000256" key="2">
    <source>
        <dbReference type="ARBA" id="ARBA00022552"/>
    </source>
</evidence>
<dbReference type="GO" id="GO:0005737">
    <property type="term" value="C:cytoplasm"/>
    <property type="evidence" value="ECO:0007669"/>
    <property type="project" value="UniProtKB-SubCell"/>
</dbReference>
<comment type="catalytic activity">
    <reaction evidence="6">
        <text>cytidine(1402) in 16S rRNA + S-adenosyl-L-methionine = N(4)-methylcytidine(1402) in 16S rRNA + S-adenosyl-L-homocysteine + H(+)</text>
        <dbReference type="Rhea" id="RHEA:42928"/>
        <dbReference type="Rhea" id="RHEA-COMP:10286"/>
        <dbReference type="Rhea" id="RHEA-COMP:10287"/>
        <dbReference type="ChEBI" id="CHEBI:15378"/>
        <dbReference type="ChEBI" id="CHEBI:57856"/>
        <dbReference type="ChEBI" id="CHEBI:59789"/>
        <dbReference type="ChEBI" id="CHEBI:74506"/>
        <dbReference type="ChEBI" id="CHEBI:82748"/>
        <dbReference type="EC" id="2.1.1.199"/>
    </reaction>
</comment>
<evidence type="ECO:0000313" key="8">
    <source>
        <dbReference type="Proteomes" id="UP000177979"/>
    </source>
</evidence>
<dbReference type="EMBL" id="MFAG01000023">
    <property type="protein sequence ID" value="OGD71770.1"/>
    <property type="molecule type" value="Genomic_DNA"/>
</dbReference>
<dbReference type="Proteomes" id="UP000177979">
    <property type="component" value="Unassembled WGS sequence"/>
</dbReference>
<evidence type="ECO:0000256" key="1">
    <source>
        <dbReference type="ARBA" id="ARBA00010396"/>
    </source>
</evidence>
<dbReference type="InterPro" id="IPR002903">
    <property type="entry name" value="RsmH"/>
</dbReference>
<organism evidence="7 8">
    <name type="scientific">Candidatus Collierbacteria bacterium RIFCSPHIGHO2_01_FULL_50_25</name>
    <dbReference type="NCBI Taxonomy" id="1817722"/>
    <lineage>
        <taxon>Bacteria</taxon>
        <taxon>Candidatus Collieribacteriota</taxon>
    </lineage>
</organism>
<dbReference type="PIRSF" id="PIRSF004486">
    <property type="entry name" value="MraW"/>
    <property type="match status" value="1"/>
</dbReference>
<dbReference type="Pfam" id="PF01795">
    <property type="entry name" value="Methyltransf_5"/>
    <property type="match status" value="1"/>
</dbReference>
<proteinExistence type="inferred from homology"/>
<dbReference type="PANTHER" id="PTHR11265:SF0">
    <property type="entry name" value="12S RRNA N4-METHYLCYTIDINE METHYLTRANSFERASE"/>
    <property type="match status" value="1"/>
</dbReference>
<comment type="function">
    <text evidence="6">Specifically methylates the N4 position of cytidine in position 1402 (C1402) of 16S rRNA.</text>
</comment>
<evidence type="ECO:0000256" key="5">
    <source>
        <dbReference type="ARBA" id="ARBA00022691"/>
    </source>
</evidence>
<comment type="subcellular location">
    <subcellularLocation>
        <location evidence="6">Cytoplasm</location>
    </subcellularLocation>
</comment>
<comment type="caution">
    <text evidence="7">The sequence shown here is derived from an EMBL/GenBank/DDBJ whole genome shotgun (WGS) entry which is preliminary data.</text>
</comment>
<accession>A0A1F5EWN3</accession>
<evidence type="ECO:0000256" key="3">
    <source>
        <dbReference type="ARBA" id="ARBA00022603"/>
    </source>
</evidence>
<evidence type="ECO:0000256" key="4">
    <source>
        <dbReference type="ARBA" id="ARBA00022679"/>
    </source>
</evidence>
<keyword evidence="2 6" id="KW-0698">rRNA processing</keyword>
<dbReference type="SUPFAM" id="SSF81799">
    <property type="entry name" value="Putative methyltransferase TM0872, insert domain"/>
    <property type="match status" value="1"/>
</dbReference>
<dbReference type="InterPro" id="IPR023397">
    <property type="entry name" value="SAM-dep_MeTrfase_MraW_recog"/>
</dbReference>
<feature type="binding site" evidence="6">
    <location>
        <position position="51"/>
    </location>
    <ligand>
        <name>S-adenosyl-L-methionine</name>
        <dbReference type="ChEBI" id="CHEBI:59789"/>
    </ligand>
</feature>
<feature type="binding site" evidence="6">
    <location>
        <position position="95"/>
    </location>
    <ligand>
        <name>S-adenosyl-L-methionine</name>
        <dbReference type="ChEBI" id="CHEBI:59789"/>
    </ligand>
</feature>
<name>A0A1F5EWN3_9BACT</name>
<reference evidence="7 8" key="1">
    <citation type="journal article" date="2016" name="Nat. Commun.">
        <title>Thousands of microbial genomes shed light on interconnected biogeochemical processes in an aquifer system.</title>
        <authorList>
            <person name="Anantharaman K."/>
            <person name="Brown C.T."/>
            <person name="Hug L.A."/>
            <person name="Sharon I."/>
            <person name="Castelle C.J."/>
            <person name="Probst A.J."/>
            <person name="Thomas B.C."/>
            <person name="Singh A."/>
            <person name="Wilkins M.J."/>
            <person name="Karaoz U."/>
            <person name="Brodie E.L."/>
            <person name="Williams K.H."/>
            <person name="Hubbard S.S."/>
            <person name="Banfield J.F."/>
        </authorList>
    </citation>
    <scope>NUCLEOTIDE SEQUENCE [LARGE SCALE GENOMIC DNA]</scope>
</reference>
<dbReference type="NCBIfam" id="TIGR00006">
    <property type="entry name" value="16S rRNA (cytosine(1402)-N(4))-methyltransferase RsmH"/>
    <property type="match status" value="1"/>
</dbReference>
<dbReference type="SUPFAM" id="SSF53335">
    <property type="entry name" value="S-adenosyl-L-methionine-dependent methyltransferases"/>
    <property type="match status" value="1"/>
</dbReference>
<keyword evidence="5 6" id="KW-0949">S-adenosyl-L-methionine</keyword>
<dbReference type="AlphaFoldDB" id="A0A1F5EWN3"/>
<feature type="binding site" evidence="6">
    <location>
        <position position="123"/>
    </location>
    <ligand>
        <name>S-adenosyl-L-methionine</name>
        <dbReference type="ChEBI" id="CHEBI:59789"/>
    </ligand>
</feature>
<dbReference type="Gene3D" id="1.10.150.170">
    <property type="entry name" value="Putative methyltransferase TM0872, insert domain"/>
    <property type="match status" value="1"/>
</dbReference>
<gene>
    <name evidence="6" type="primary">rsmH</name>
    <name evidence="7" type="ORF">A2703_03210</name>
</gene>
<sequence length="308" mass="33560">MSFIRHNPAFAGQIAALYHLKPGDLFLDLTLGDGRHSQEALEAGARVVSVDVDEDSITRAVNFLLGKYSPVIVRPNTINSVVPPDFIWLIIHANFTVIGSLAKQYALPLFDGIVADLGTSQNQLAIAERGFSFNLEGPLDMRLDTSLGVTAADLVNVLSTTELTDLLLLADEYQGHAIAKAIVTARKKTPIKTTGELAKIVTGVKRVTSGKINPATKTFMALRMAVNLERESLSLMLPQTPDLLASGGTLGVISFHSGEDRIVKHFMKQKQKEGILRVVNVKPIKPDQNEIQTNPKVRSAKLRLAQKH</sequence>
<evidence type="ECO:0000313" key="7">
    <source>
        <dbReference type="EMBL" id="OGD71770.1"/>
    </source>
</evidence>
<keyword evidence="4 6" id="KW-0808">Transferase</keyword>
<keyword evidence="6" id="KW-0963">Cytoplasm</keyword>
<dbReference type="EC" id="2.1.1.199" evidence="6"/>
<dbReference type="GO" id="GO:0071424">
    <property type="term" value="F:rRNA (cytosine-N4-)-methyltransferase activity"/>
    <property type="evidence" value="ECO:0007669"/>
    <property type="project" value="UniProtKB-UniRule"/>
</dbReference>
<comment type="similarity">
    <text evidence="1 6">Belongs to the methyltransferase superfamily. RsmH family.</text>
</comment>
<dbReference type="HAMAP" id="MF_01007">
    <property type="entry name" value="16SrRNA_methyltr_H"/>
    <property type="match status" value="1"/>
</dbReference>